<dbReference type="InterPro" id="IPR025659">
    <property type="entry name" value="Tubby-like_C"/>
</dbReference>
<dbReference type="InterPro" id="IPR000007">
    <property type="entry name" value="Tubby_C"/>
</dbReference>
<proteinExistence type="inferred from homology"/>
<evidence type="ECO:0000313" key="7">
    <source>
        <dbReference type="Proteomes" id="UP000663824"/>
    </source>
</evidence>
<comment type="caution">
    <text evidence="6">The sequence shown here is derived from an EMBL/GenBank/DDBJ whole genome shotgun (WGS) entry which is preliminary data.</text>
</comment>
<dbReference type="Proteomes" id="UP000663855">
    <property type="component" value="Unassembled WGS sequence"/>
</dbReference>
<evidence type="ECO:0000259" key="3">
    <source>
        <dbReference type="Pfam" id="PF01167"/>
    </source>
</evidence>
<dbReference type="OrthoDB" id="8775810at2759"/>
<dbReference type="EMBL" id="CAJNOV010007495">
    <property type="protein sequence ID" value="CAF1286905.1"/>
    <property type="molecule type" value="Genomic_DNA"/>
</dbReference>
<feature type="compositionally biased region" description="Low complexity" evidence="2">
    <location>
        <begin position="83"/>
        <end position="96"/>
    </location>
</feature>
<evidence type="ECO:0000313" key="6">
    <source>
        <dbReference type="EMBL" id="CAF1943166.1"/>
    </source>
</evidence>
<feature type="compositionally biased region" description="Low complexity" evidence="2">
    <location>
        <begin position="107"/>
        <end position="126"/>
    </location>
</feature>
<organism evidence="6 7">
    <name type="scientific">Rotaria magnacalcarata</name>
    <dbReference type="NCBI Taxonomy" id="392030"/>
    <lineage>
        <taxon>Eukaryota</taxon>
        <taxon>Metazoa</taxon>
        <taxon>Spiralia</taxon>
        <taxon>Gnathifera</taxon>
        <taxon>Rotifera</taxon>
        <taxon>Eurotatoria</taxon>
        <taxon>Bdelloidea</taxon>
        <taxon>Philodinida</taxon>
        <taxon>Philodinidae</taxon>
        <taxon>Rotaria</taxon>
    </lineage>
</organism>
<accession>A0A816M2C9</accession>
<comment type="similarity">
    <text evidence="1">Belongs to the TUB family.</text>
</comment>
<dbReference type="AlphaFoldDB" id="A0A816M2C9"/>
<feature type="region of interest" description="Disordered" evidence="2">
    <location>
        <begin position="1"/>
        <end position="126"/>
    </location>
</feature>
<dbReference type="Pfam" id="PF01167">
    <property type="entry name" value="Tub"/>
    <property type="match status" value="1"/>
</dbReference>
<feature type="compositionally biased region" description="Polar residues" evidence="2">
    <location>
        <begin position="70"/>
        <end position="82"/>
    </location>
</feature>
<gene>
    <name evidence="4" type="ORF">CJN711_LOCUS16272</name>
    <name evidence="5" type="ORF">KQP761_LOCUS12599</name>
    <name evidence="6" type="ORF">MBJ925_LOCUS5512</name>
</gene>
<evidence type="ECO:0000256" key="2">
    <source>
        <dbReference type="SAM" id="MobiDB-lite"/>
    </source>
</evidence>
<reference evidence="6" key="1">
    <citation type="submission" date="2021-02" db="EMBL/GenBank/DDBJ databases">
        <authorList>
            <person name="Nowell W R."/>
        </authorList>
    </citation>
    <scope>NUCLEOTIDE SEQUENCE</scope>
</reference>
<feature type="compositionally biased region" description="Low complexity" evidence="2">
    <location>
        <begin position="242"/>
        <end position="251"/>
    </location>
</feature>
<dbReference type="PANTHER" id="PTHR16517">
    <property type="entry name" value="TUBBY-RELATED"/>
    <property type="match status" value="1"/>
</dbReference>
<feature type="compositionally biased region" description="Basic and acidic residues" evidence="2">
    <location>
        <begin position="1"/>
        <end position="14"/>
    </location>
</feature>
<dbReference type="PRINTS" id="PR01573">
    <property type="entry name" value="SUPERTUBBY"/>
</dbReference>
<feature type="region of interest" description="Disordered" evidence="2">
    <location>
        <begin position="233"/>
        <end position="254"/>
    </location>
</feature>
<dbReference type="SUPFAM" id="SSF54518">
    <property type="entry name" value="Tubby C-terminal domain-like"/>
    <property type="match status" value="1"/>
</dbReference>
<dbReference type="EMBL" id="CAJNOW010005754">
    <property type="protein sequence ID" value="CAF1462363.1"/>
    <property type="molecule type" value="Genomic_DNA"/>
</dbReference>
<dbReference type="Proteomes" id="UP000663824">
    <property type="component" value="Unassembled WGS sequence"/>
</dbReference>
<dbReference type="PANTHER" id="PTHR16517:SF7">
    <property type="entry name" value="PROTEIN KING TUBBY"/>
    <property type="match status" value="1"/>
</dbReference>
<sequence length="399" mass="44936">MPHSAPRDPCRIVDSDSEDERDNQLRTHVQFPTRPVTPKIISKQQPPRIADWSPPIDEPNFDKPQYPDRTFNTSIENGRLQPTSRISSGSSTSGSSLDPNKPQLNFSASTTTPESSPTTPTAAQSSNFDPIALLQADINKFIYTHVPKDYPSYIQCRLRRDKDGVQGGFFPTFYLQVERPSDNRKFFILAARRVAKVNRQAEYVITTNVETLSKGSDGEGCVGKLRGNNMSGTEYTLFDNGSSPNKSSSKHSNNKEALRRQLAAIVYSVNILGIKGPRQISAMIPQLGQDIQPAKHEAGILDHWKDRRLNYFIQLRNKSPKYNEETKAYVLQFIGNRVAKPSVKNFQMVLENENHEEQVAMQFGRVDKDSFSCDFRYPLSAIQAFAIALSSFDSRIARE</sequence>
<dbReference type="Proteomes" id="UP000663834">
    <property type="component" value="Unassembled WGS sequence"/>
</dbReference>
<protein>
    <recommendedName>
        <fullName evidence="3">Tubby C-terminal domain-containing protein</fullName>
    </recommendedName>
</protein>
<evidence type="ECO:0000256" key="1">
    <source>
        <dbReference type="ARBA" id="ARBA00007129"/>
    </source>
</evidence>
<evidence type="ECO:0000313" key="5">
    <source>
        <dbReference type="EMBL" id="CAF1462363.1"/>
    </source>
</evidence>
<name>A0A816M2C9_9BILA</name>
<evidence type="ECO:0000313" key="4">
    <source>
        <dbReference type="EMBL" id="CAF1286905.1"/>
    </source>
</evidence>
<feature type="domain" description="Tubby C-terminal" evidence="3">
    <location>
        <begin position="147"/>
        <end position="394"/>
    </location>
</feature>
<dbReference type="EMBL" id="CAJNRE010001424">
    <property type="protein sequence ID" value="CAF1943166.1"/>
    <property type="molecule type" value="Genomic_DNA"/>
</dbReference>
<dbReference type="Gene3D" id="3.20.90.10">
    <property type="entry name" value="Tubby Protein, Chain A"/>
    <property type="match status" value="1"/>
</dbReference>